<dbReference type="PANTHER" id="PTHR45641">
    <property type="entry name" value="TETRATRICOPEPTIDE REPEAT PROTEIN (AFU_ORTHOLOGUE AFUA_6G03870)"/>
    <property type="match status" value="1"/>
</dbReference>
<evidence type="ECO:0000256" key="3">
    <source>
        <dbReference type="PROSITE-ProRule" id="PRU00339"/>
    </source>
</evidence>
<comment type="caution">
    <text evidence="4">The sequence shown here is derived from an EMBL/GenBank/DDBJ whole genome shotgun (WGS) entry which is preliminary data.</text>
</comment>
<evidence type="ECO:0000313" key="5">
    <source>
        <dbReference type="Proteomes" id="UP001595696"/>
    </source>
</evidence>
<dbReference type="Gene3D" id="1.25.40.10">
    <property type="entry name" value="Tetratricopeptide repeat domain"/>
    <property type="match status" value="1"/>
</dbReference>
<evidence type="ECO:0000313" key="4">
    <source>
        <dbReference type="EMBL" id="MFC3965942.1"/>
    </source>
</evidence>
<dbReference type="SMART" id="SM00028">
    <property type="entry name" value="TPR"/>
    <property type="match status" value="2"/>
</dbReference>
<protein>
    <submittedName>
        <fullName evidence="4">Tetratricopeptide repeat protein</fullName>
    </submittedName>
</protein>
<dbReference type="InterPro" id="IPR011990">
    <property type="entry name" value="TPR-like_helical_dom_sf"/>
</dbReference>
<keyword evidence="5" id="KW-1185">Reference proteome</keyword>
<feature type="repeat" description="TPR" evidence="3">
    <location>
        <begin position="67"/>
        <end position="100"/>
    </location>
</feature>
<evidence type="ECO:0000256" key="2">
    <source>
        <dbReference type="ARBA" id="ARBA00022803"/>
    </source>
</evidence>
<organism evidence="4 5">
    <name type="scientific">Nocardia jiangsuensis</name>
    <dbReference type="NCBI Taxonomy" id="1691563"/>
    <lineage>
        <taxon>Bacteria</taxon>
        <taxon>Bacillati</taxon>
        <taxon>Actinomycetota</taxon>
        <taxon>Actinomycetes</taxon>
        <taxon>Mycobacteriales</taxon>
        <taxon>Nocardiaceae</taxon>
        <taxon>Nocardia</taxon>
    </lineage>
</organism>
<name>A0ABV8E2F9_9NOCA</name>
<dbReference type="PANTHER" id="PTHR45641:SF19">
    <property type="entry name" value="NEPHROCYSTIN-3"/>
    <property type="match status" value="1"/>
</dbReference>
<proteinExistence type="predicted"/>
<keyword evidence="2 3" id="KW-0802">TPR repeat</keyword>
<feature type="non-terminal residue" evidence="4">
    <location>
        <position position="1"/>
    </location>
</feature>
<dbReference type="SUPFAM" id="SSF48452">
    <property type="entry name" value="TPR-like"/>
    <property type="match status" value="1"/>
</dbReference>
<reference evidence="5" key="1">
    <citation type="journal article" date="2019" name="Int. J. Syst. Evol. Microbiol.">
        <title>The Global Catalogue of Microorganisms (GCM) 10K type strain sequencing project: providing services to taxonomists for standard genome sequencing and annotation.</title>
        <authorList>
            <consortium name="The Broad Institute Genomics Platform"/>
            <consortium name="The Broad Institute Genome Sequencing Center for Infectious Disease"/>
            <person name="Wu L."/>
            <person name="Ma J."/>
        </authorList>
    </citation>
    <scope>NUCLEOTIDE SEQUENCE [LARGE SCALE GENOMIC DNA]</scope>
    <source>
        <strain evidence="5">CGMCC 4.7330</strain>
    </source>
</reference>
<keyword evidence="1" id="KW-0677">Repeat</keyword>
<dbReference type="PROSITE" id="PS50005">
    <property type="entry name" value="TPR"/>
    <property type="match status" value="2"/>
</dbReference>
<feature type="repeat" description="TPR" evidence="3">
    <location>
        <begin position="27"/>
        <end position="60"/>
    </location>
</feature>
<evidence type="ECO:0000256" key="1">
    <source>
        <dbReference type="ARBA" id="ARBA00022737"/>
    </source>
</evidence>
<dbReference type="InterPro" id="IPR019734">
    <property type="entry name" value="TPR_rpt"/>
</dbReference>
<sequence length="189" mass="21754">RRFEQAEDCYRQALDLKLEFGDRHSAASTYHQLGMVAQDQRRFEQAEDCYRQALDLSLEFGDRHSTASTYHQLGTVAQAQRRFEQAEDYLRQALQAYRDSDDERAASQVTTTLGRVLADTGRYAEAFSILVEATIGWWRLTGEFESEDIRSLTEQRTHLDQHTIDGVIDALDPTTATALRHRLDQHDQT</sequence>
<dbReference type="EMBL" id="JBHSAX010000023">
    <property type="protein sequence ID" value="MFC3965942.1"/>
    <property type="molecule type" value="Genomic_DNA"/>
</dbReference>
<dbReference type="Proteomes" id="UP001595696">
    <property type="component" value="Unassembled WGS sequence"/>
</dbReference>
<gene>
    <name evidence="4" type="ORF">ACFO0B_28460</name>
</gene>
<dbReference type="Pfam" id="PF13424">
    <property type="entry name" value="TPR_12"/>
    <property type="match status" value="1"/>
</dbReference>
<accession>A0ABV8E2F9</accession>
<dbReference type="RefSeq" id="WP_378616234.1">
    <property type="nucleotide sequence ID" value="NZ_JBHSAX010000023.1"/>
</dbReference>